<evidence type="ECO:0000313" key="2">
    <source>
        <dbReference type="EMBL" id="KAF2636234.1"/>
    </source>
</evidence>
<dbReference type="Proteomes" id="UP000799753">
    <property type="component" value="Unassembled WGS sequence"/>
</dbReference>
<gene>
    <name evidence="2" type="ORF">P280DRAFT_501555</name>
</gene>
<dbReference type="Pfam" id="PF13460">
    <property type="entry name" value="NAD_binding_10"/>
    <property type="match status" value="1"/>
</dbReference>
<dbReference type="InterPro" id="IPR036291">
    <property type="entry name" value="NAD(P)-bd_dom_sf"/>
</dbReference>
<name>A0A6A6RQA5_9PLEO</name>
<accession>A0A6A6RQA5</accession>
<dbReference type="AlphaFoldDB" id="A0A6A6RQA5"/>
<keyword evidence="3" id="KW-1185">Reference proteome</keyword>
<sequence length="222" mass="24539">MKVLLTGATGTIGGAILRYCLEHPAITSVVAITRRPLESESPKCSNIIIHDFKNWNKSIMDRVADADAMIWALGNHTADREVNYNYAVTFQEAMRRAMPSERSARFRFILISGALVEPDQEKSLYFLEAARKTKGLTETWCLDFSEANKSVWQTWIVKPGGVYAPGSFNSYLACLLPPPLGSIGEHQLGAFTADLVVEGTENEGRVSNGRMVARGDEILKTL</sequence>
<evidence type="ECO:0000259" key="1">
    <source>
        <dbReference type="Pfam" id="PF13460"/>
    </source>
</evidence>
<reference evidence="2" key="1">
    <citation type="journal article" date="2020" name="Stud. Mycol.">
        <title>101 Dothideomycetes genomes: a test case for predicting lifestyles and emergence of pathogens.</title>
        <authorList>
            <person name="Haridas S."/>
            <person name="Albert R."/>
            <person name="Binder M."/>
            <person name="Bloem J."/>
            <person name="Labutti K."/>
            <person name="Salamov A."/>
            <person name="Andreopoulos B."/>
            <person name="Baker S."/>
            <person name="Barry K."/>
            <person name="Bills G."/>
            <person name="Bluhm B."/>
            <person name="Cannon C."/>
            <person name="Castanera R."/>
            <person name="Culley D."/>
            <person name="Daum C."/>
            <person name="Ezra D."/>
            <person name="Gonzalez J."/>
            <person name="Henrissat B."/>
            <person name="Kuo A."/>
            <person name="Liang C."/>
            <person name="Lipzen A."/>
            <person name="Lutzoni F."/>
            <person name="Magnuson J."/>
            <person name="Mondo S."/>
            <person name="Nolan M."/>
            <person name="Ohm R."/>
            <person name="Pangilinan J."/>
            <person name="Park H.-J."/>
            <person name="Ramirez L."/>
            <person name="Alfaro M."/>
            <person name="Sun H."/>
            <person name="Tritt A."/>
            <person name="Yoshinaga Y."/>
            <person name="Zwiers L.-H."/>
            <person name="Turgeon B."/>
            <person name="Goodwin S."/>
            <person name="Spatafora J."/>
            <person name="Crous P."/>
            <person name="Grigoriev I."/>
        </authorList>
    </citation>
    <scope>NUCLEOTIDE SEQUENCE</scope>
    <source>
        <strain evidence="2">CBS 473.64</strain>
    </source>
</reference>
<organism evidence="2 3">
    <name type="scientific">Massarina eburnea CBS 473.64</name>
    <dbReference type="NCBI Taxonomy" id="1395130"/>
    <lineage>
        <taxon>Eukaryota</taxon>
        <taxon>Fungi</taxon>
        <taxon>Dikarya</taxon>
        <taxon>Ascomycota</taxon>
        <taxon>Pezizomycotina</taxon>
        <taxon>Dothideomycetes</taxon>
        <taxon>Pleosporomycetidae</taxon>
        <taxon>Pleosporales</taxon>
        <taxon>Massarineae</taxon>
        <taxon>Massarinaceae</taxon>
        <taxon>Massarina</taxon>
    </lineage>
</organism>
<dbReference type="Gene3D" id="3.40.50.720">
    <property type="entry name" value="NAD(P)-binding Rossmann-like Domain"/>
    <property type="match status" value="1"/>
</dbReference>
<dbReference type="PANTHER" id="PTHR14097:SF8">
    <property type="entry name" value="NAD(P)-BINDING DOMAIN-CONTAINING PROTEIN"/>
    <property type="match status" value="1"/>
</dbReference>
<evidence type="ECO:0000313" key="3">
    <source>
        <dbReference type="Proteomes" id="UP000799753"/>
    </source>
</evidence>
<dbReference type="OrthoDB" id="3535423at2759"/>
<dbReference type="InterPro" id="IPR016040">
    <property type="entry name" value="NAD(P)-bd_dom"/>
</dbReference>
<protein>
    <recommendedName>
        <fullName evidence="1">NAD(P)-binding domain-containing protein</fullName>
    </recommendedName>
</protein>
<proteinExistence type="predicted"/>
<feature type="domain" description="NAD(P)-binding" evidence="1">
    <location>
        <begin position="7"/>
        <end position="122"/>
    </location>
</feature>
<dbReference type="PANTHER" id="PTHR14097">
    <property type="entry name" value="OXIDOREDUCTASE HTATIP2"/>
    <property type="match status" value="1"/>
</dbReference>
<dbReference type="SUPFAM" id="SSF51735">
    <property type="entry name" value="NAD(P)-binding Rossmann-fold domains"/>
    <property type="match status" value="1"/>
</dbReference>
<dbReference type="EMBL" id="MU006800">
    <property type="protein sequence ID" value="KAF2636234.1"/>
    <property type="molecule type" value="Genomic_DNA"/>
</dbReference>